<accession>A0A180GQA3</accession>
<dbReference type="OrthoDB" id="342981at2759"/>
<gene>
    <name evidence="1" type="ORF">PTTG_26777</name>
</gene>
<dbReference type="STRING" id="630390.A0A180GQA3"/>
<proteinExistence type="predicted"/>
<name>A0A180GQA3_PUCT1</name>
<organism evidence="1">
    <name type="scientific">Puccinia triticina (isolate 1-1 / race 1 (BBBD))</name>
    <name type="common">Brown leaf rust fungus</name>
    <dbReference type="NCBI Taxonomy" id="630390"/>
    <lineage>
        <taxon>Eukaryota</taxon>
        <taxon>Fungi</taxon>
        <taxon>Dikarya</taxon>
        <taxon>Basidiomycota</taxon>
        <taxon>Pucciniomycotina</taxon>
        <taxon>Pucciniomycetes</taxon>
        <taxon>Pucciniales</taxon>
        <taxon>Pucciniaceae</taxon>
        <taxon>Puccinia</taxon>
    </lineage>
</organism>
<evidence type="ECO:0000313" key="1">
    <source>
        <dbReference type="EMBL" id="OAV95006.1"/>
    </source>
</evidence>
<dbReference type="Proteomes" id="UP000005240">
    <property type="component" value="Unassembled WGS sequence"/>
</dbReference>
<reference evidence="1" key="2">
    <citation type="submission" date="2016-05" db="EMBL/GenBank/DDBJ databases">
        <title>Comparative analysis highlights variable genome content of wheat rusts and divergence of the mating loci.</title>
        <authorList>
            <person name="Cuomo C.A."/>
            <person name="Bakkeren G."/>
            <person name="Szabo L."/>
            <person name="Khalil H."/>
            <person name="Joly D."/>
            <person name="Goldberg J."/>
            <person name="Young S."/>
            <person name="Zeng Q."/>
            <person name="Fellers J."/>
        </authorList>
    </citation>
    <scope>NUCLEOTIDE SEQUENCE [LARGE SCALE GENOMIC DNA]</scope>
    <source>
        <strain evidence="1">1-1 BBBD Race 1</strain>
    </source>
</reference>
<reference evidence="2 3" key="3">
    <citation type="journal article" date="2017" name="G3 (Bethesda)">
        <title>Comparative analysis highlights variable genome content of wheat rusts and divergence of the mating loci.</title>
        <authorList>
            <person name="Cuomo C.A."/>
            <person name="Bakkeren G."/>
            <person name="Khalil H.B."/>
            <person name="Panwar V."/>
            <person name="Joly D."/>
            <person name="Linning R."/>
            <person name="Sakthikumar S."/>
            <person name="Song X."/>
            <person name="Adiconis X."/>
            <person name="Fan L."/>
            <person name="Goldberg J.M."/>
            <person name="Levin J.Z."/>
            <person name="Young S."/>
            <person name="Zeng Q."/>
            <person name="Anikster Y."/>
            <person name="Bruce M."/>
            <person name="Wang M."/>
            <person name="Yin C."/>
            <person name="McCallum B."/>
            <person name="Szabo L.J."/>
            <person name="Hulbert S."/>
            <person name="Chen X."/>
            <person name="Fellers J.P."/>
        </authorList>
    </citation>
    <scope>NUCLEOTIDE SEQUENCE</scope>
    <source>
        <strain evidence="2">isolate 1-1 / race 1 (BBBD)</strain>
        <strain evidence="3">Isolate 1-1 / race 1 (BBBD)</strain>
    </source>
</reference>
<evidence type="ECO:0000313" key="2">
    <source>
        <dbReference type="EnsemblFungi" id="PTTG_26777-t43_1-p1"/>
    </source>
</evidence>
<keyword evidence="3" id="KW-1185">Reference proteome</keyword>
<reference evidence="2" key="4">
    <citation type="submission" date="2025-05" db="UniProtKB">
        <authorList>
            <consortium name="EnsemblFungi"/>
        </authorList>
    </citation>
    <scope>IDENTIFICATION</scope>
    <source>
        <strain evidence="2">isolate 1-1 / race 1 (BBBD)</strain>
    </source>
</reference>
<dbReference type="EMBL" id="ADAS02000033">
    <property type="protein sequence ID" value="OAV95006.1"/>
    <property type="molecule type" value="Genomic_DNA"/>
</dbReference>
<reference evidence="1" key="1">
    <citation type="submission" date="2009-11" db="EMBL/GenBank/DDBJ databases">
        <authorList>
            <consortium name="The Broad Institute Genome Sequencing Platform"/>
            <person name="Ward D."/>
            <person name="Feldgarden M."/>
            <person name="Earl A."/>
            <person name="Young S.K."/>
            <person name="Zeng Q."/>
            <person name="Koehrsen M."/>
            <person name="Alvarado L."/>
            <person name="Berlin A."/>
            <person name="Bochicchio J."/>
            <person name="Borenstein D."/>
            <person name="Chapman S.B."/>
            <person name="Chen Z."/>
            <person name="Engels R."/>
            <person name="Freedman E."/>
            <person name="Gellesch M."/>
            <person name="Goldberg J."/>
            <person name="Griggs A."/>
            <person name="Gujja S."/>
            <person name="Heilman E."/>
            <person name="Heiman D."/>
            <person name="Hepburn T."/>
            <person name="Howarth C."/>
            <person name="Jen D."/>
            <person name="Larson L."/>
            <person name="Lewis B."/>
            <person name="Mehta T."/>
            <person name="Park D."/>
            <person name="Pearson M."/>
            <person name="Roberts A."/>
            <person name="Saif S."/>
            <person name="Shea T."/>
            <person name="Shenoy N."/>
            <person name="Sisk P."/>
            <person name="Stolte C."/>
            <person name="Sykes S."/>
            <person name="Thomson T."/>
            <person name="Walk T."/>
            <person name="White J."/>
            <person name="Yandava C."/>
            <person name="Izard J."/>
            <person name="Baranova O.V."/>
            <person name="Blanton J.M."/>
            <person name="Tanner A.C."/>
            <person name="Dewhirst F.E."/>
            <person name="Haas B."/>
            <person name="Nusbaum C."/>
            <person name="Birren B."/>
        </authorList>
    </citation>
    <scope>NUCLEOTIDE SEQUENCE [LARGE SCALE GENOMIC DNA]</scope>
    <source>
        <strain evidence="1">1-1 BBBD Race 1</strain>
    </source>
</reference>
<evidence type="ECO:0000313" key="3">
    <source>
        <dbReference type="Proteomes" id="UP000005240"/>
    </source>
</evidence>
<sequence>TTRPLNTNSDTWSKEAQLAVSQNLIDFLSSIRRAYLDASPSGISEQFQSKKLNERTVNLSKALPGLSNVRWFSENEKDQIDTLVAAGLKKSVQGDRSCRKI</sequence>
<dbReference type="VEuPathDB" id="FungiDB:PTTG_26777"/>
<feature type="non-terminal residue" evidence="1">
    <location>
        <position position="1"/>
    </location>
</feature>
<dbReference type="EnsemblFungi" id="PTTG_26777-t43_1">
    <property type="protein sequence ID" value="PTTG_26777-t43_1-p1"/>
    <property type="gene ID" value="PTTG_26777"/>
</dbReference>
<protein>
    <submittedName>
        <fullName evidence="1 2">Uncharacterized protein</fullName>
    </submittedName>
</protein>
<dbReference type="AlphaFoldDB" id="A0A180GQA3"/>